<gene>
    <name evidence="3" type="ORF">M9Y10_033891</name>
</gene>
<dbReference type="SUPFAM" id="SSF56112">
    <property type="entry name" value="Protein kinase-like (PK-like)"/>
    <property type="match status" value="1"/>
</dbReference>
<proteinExistence type="predicted"/>
<protein>
    <recommendedName>
        <fullName evidence="2">Protein kinase domain-containing protein</fullName>
    </recommendedName>
</protein>
<name>A0ABR2KDE5_9EUKA</name>
<keyword evidence="4" id="KW-1185">Reference proteome</keyword>
<evidence type="ECO:0000259" key="2">
    <source>
        <dbReference type="PROSITE" id="PS50011"/>
    </source>
</evidence>
<feature type="domain" description="Protein kinase" evidence="2">
    <location>
        <begin position="13"/>
        <end position="100"/>
    </location>
</feature>
<reference evidence="3 4" key="1">
    <citation type="submission" date="2024-04" db="EMBL/GenBank/DDBJ databases">
        <title>Tritrichomonas musculus Genome.</title>
        <authorList>
            <person name="Alves-Ferreira E."/>
            <person name="Grigg M."/>
            <person name="Lorenzi H."/>
            <person name="Galac M."/>
        </authorList>
    </citation>
    <scope>NUCLEOTIDE SEQUENCE [LARGE SCALE GENOMIC DNA]</scope>
    <source>
        <strain evidence="3 4">EAF2021</strain>
    </source>
</reference>
<evidence type="ECO:0000256" key="1">
    <source>
        <dbReference type="PROSITE-ProRule" id="PRU10141"/>
    </source>
</evidence>
<organism evidence="3 4">
    <name type="scientific">Tritrichomonas musculus</name>
    <dbReference type="NCBI Taxonomy" id="1915356"/>
    <lineage>
        <taxon>Eukaryota</taxon>
        <taxon>Metamonada</taxon>
        <taxon>Parabasalia</taxon>
        <taxon>Tritrichomonadida</taxon>
        <taxon>Tritrichomonadidae</taxon>
        <taxon>Tritrichomonas</taxon>
    </lineage>
</organism>
<accession>A0ABR2KDE5</accession>
<dbReference type="PROSITE" id="PS50011">
    <property type="entry name" value="PROTEIN_KINASE_DOM"/>
    <property type="match status" value="1"/>
</dbReference>
<dbReference type="InterPro" id="IPR017441">
    <property type="entry name" value="Protein_kinase_ATP_BS"/>
</dbReference>
<dbReference type="InterPro" id="IPR000719">
    <property type="entry name" value="Prot_kinase_dom"/>
</dbReference>
<keyword evidence="1" id="KW-0067">ATP-binding</keyword>
<dbReference type="EMBL" id="JAPFFF010000005">
    <property type="protein sequence ID" value="KAK8889147.1"/>
    <property type="molecule type" value="Genomic_DNA"/>
</dbReference>
<sequence length="100" mass="11757">MIQLNDFIDLKKLEKKELVGEGSFGNVYKVIEESSGKIYAAKVSKNKLEDLEPDLITNYNHDTDKQSIHYNFNGIFHFLQEKNLTFVNYRNPFLQEKKLE</sequence>
<dbReference type="InterPro" id="IPR011009">
    <property type="entry name" value="Kinase-like_dom_sf"/>
</dbReference>
<dbReference type="Gene3D" id="3.30.200.20">
    <property type="entry name" value="Phosphorylase Kinase, domain 1"/>
    <property type="match status" value="1"/>
</dbReference>
<evidence type="ECO:0000313" key="4">
    <source>
        <dbReference type="Proteomes" id="UP001470230"/>
    </source>
</evidence>
<keyword evidence="1" id="KW-0547">Nucleotide-binding</keyword>
<comment type="caution">
    <text evidence="3">The sequence shown here is derived from an EMBL/GenBank/DDBJ whole genome shotgun (WGS) entry which is preliminary data.</text>
</comment>
<dbReference type="PROSITE" id="PS00107">
    <property type="entry name" value="PROTEIN_KINASE_ATP"/>
    <property type="match status" value="1"/>
</dbReference>
<dbReference type="Proteomes" id="UP001470230">
    <property type="component" value="Unassembled WGS sequence"/>
</dbReference>
<evidence type="ECO:0000313" key="3">
    <source>
        <dbReference type="EMBL" id="KAK8889147.1"/>
    </source>
</evidence>
<feature type="binding site" evidence="1">
    <location>
        <position position="42"/>
    </location>
    <ligand>
        <name>ATP</name>
        <dbReference type="ChEBI" id="CHEBI:30616"/>
    </ligand>
</feature>